<reference evidence="1 2" key="1">
    <citation type="journal article" date="2016" name="Nat. Commun.">
        <title>Ectomycorrhizal ecology is imprinted in the genome of the dominant symbiotic fungus Cenococcum geophilum.</title>
        <authorList>
            <consortium name="DOE Joint Genome Institute"/>
            <person name="Peter M."/>
            <person name="Kohler A."/>
            <person name="Ohm R.A."/>
            <person name="Kuo A."/>
            <person name="Krutzmann J."/>
            <person name="Morin E."/>
            <person name="Arend M."/>
            <person name="Barry K.W."/>
            <person name="Binder M."/>
            <person name="Choi C."/>
            <person name="Clum A."/>
            <person name="Copeland A."/>
            <person name="Grisel N."/>
            <person name="Haridas S."/>
            <person name="Kipfer T."/>
            <person name="LaButti K."/>
            <person name="Lindquist E."/>
            <person name="Lipzen A."/>
            <person name="Maire R."/>
            <person name="Meier B."/>
            <person name="Mihaltcheva S."/>
            <person name="Molinier V."/>
            <person name="Murat C."/>
            <person name="Poggeler S."/>
            <person name="Quandt C.A."/>
            <person name="Sperisen C."/>
            <person name="Tritt A."/>
            <person name="Tisserant E."/>
            <person name="Crous P.W."/>
            <person name="Henrissat B."/>
            <person name="Nehls U."/>
            <person name="Egli S."/>
            <person name="Spatafora J.W."/>
            <person name="Grigoriev I.V."/>
            <person name="Martin F.M."/>
        </authorList>
    </citation>
    <scope>NUCLEOTIDE SEQUENCE [LARGE SCALE GENOMIC DNA]</scope>
    <source>
        <strain evidence="1 2">1.58</strain>
    </source>
</reference>
<dbReference type="Proteomes" id="UP000250078">
    <property type="component" value="Unassembled WGS sequence"/>
</dbReference>
<gene>
    <name evidence="1" type="ORF">K441DRAFT_708954</name>
</gene>
<keyword evidence="2" id="KW-1185">Reference proteome</keyword>
<sequence length="351" mass="40183">MLFSRAPSPPRSVRTFGFLHLDSATKIEEERMPAYERNFYYPVRLGDVPTEVEVLRHLSNINPESHPCRSVIRTMLDNFEIDGSWGKHQCIVQEPLLTSLLHFQVTFDPPRLNKDLVRGVAQQLLLALDFLHTEAHVTHTDIQAKNIIIGSNDTSVFVEWYQEEESQPSARKMIGDQIIYQSRPFRRNGNLKRFGLPILSDFGEARIGDRHQGSIQPDMYRAPEVLLGMEWTSKADIWNVGVLMWDLLESRHLLDARGLDGRHSAVQHLAEMVALLRPPPLEFLQRSSESANYWTAEGLWKNSVDIPQTSLEDSLTSLVGESKTAFLNFALKMLRWDPDKRPSARELLTDS</sequence>
<name>A0ACC8EPH8_9PEZI</name>
<evidence type="ECO:0000313" key="2">
    <source>
        <dbReference type="Proteomes" id="UP000250078"/>
    </source>
</evidence>
<dbReference type="EMBL" id="KV748247">
    <property type="protein sequence ID" value="OCK88182.1"/>
    <property type="molecule type" value="Genomic_DNA"/>
</dbReference>
<proteinExistence type="predicted"/>
<protein>
    <submittedName>
        <fullName evidence="1">Kinase-like protein</fullName>
    </submittedName>
</protein>
<evidence type="ECO:0000313" key="1">
    <source>
        <dbReference type="EMBL" id="OCK88182.1"/>
    </source>
</evidence>
<accession>A0ACC8EPH8</accession>
<organism evidence="1 2">
    <name type="scientific">Cenococcum geophilum 1.58</name>
    <dbReference type="NCBI Taxonomy" id="794803"/>
    <lineage>
        <taxon>Eukaryota</taxon>
        <taxon>Fungi</taxon>
        <taxon>Dikarya</taxon>
        <taxon>Ascomycota</taxon>
        <taxon>Pezizomycotina</taxon>
        <taxon>Dothideomycetes</taxon>
        <taxon>Pleosporomycetidae</taxon>
        <taxon>Gloniales</taxon>
        <taxon>Gloniaceae</taxon>
        <taxon>Cenococcum</taxon>
    </lineage>
</organism>